<keyword evidence="1" id="KW-1133">Transmembrane helix</keyword>
<evidence type="ECO:0000313" key="3">
    <source>
        <dbReference type="Proteomes" id="UP000190285"/>
    </source>
</evidence>
<dbReference type="EMBL" id="FUZT01000004">
    <property type="protein sequence ID" value="SKC61670.1"/>
    <property type="molecule type" value="Genomic_DNA"/>
</dbReference>
<dbReference type="AlphaFoldDB" id="A0A1T5KDG7"/>
<dbReference type="Proteomes" id="UP000190285">
    <property type="component" value="Unassembled WGS sequence"/>
</dbReference>
<evidence type="ECO:0000256" key="1">
    <source>
        <dbReference type="SAM" id="Phobius"/>
    </source>
</evidence>
<feature type="transmembrane region" description="Helical" evidence="1">
    <location>
        <begin position="78"/>
        <end position="98"/>
    </location>
</feature>
<feature type="transmembrane region" description="Helical" evidence="1">
    <location>
        <begin position="44"/>
        <end position="66"/>
    </location>
</feature>
<organism evidence="2 3">
    <name type="scientific">Maledivibacter halophilus</name>
    <dbReference type="NCBI Taxonomy" id="36842"/>
    <lineage>
        <taxon>Bacteria</taxon>
        <taxon>Bacillati</taxon>
        <taxon>Bacillota</taxon>
        <taxon>Clostridia</taxon>
        <taxon>Peptostreptococcales</taxon>
        <taxon>Caminicellaceae</taxon>
        <taxon>Maledivibacter</taxon>
    </lineage>
</organism>
<name>A0A1T5KDG7_9FIRM</name>
<accession>A0A1T5KDG7</accession>
<gene>
    <name evidence="2" type="ORF">SAMN02194393_01705</name>
</gene>
<dbReference type="OrthoDB" id="1869007at2"/>
<protein>
    <submittedName>
        <fullName evidence="2">Uncharacterized protein</fullName>
    </submittedName>
</protein>
<keyword evidence="3" id="KW-1185">Reference proteome</keyword>
<reference evidence="3" key="1">
    <citation type="submission" date="2017-02" db="EMBL/GenBank/DDBJ databases">
        <authorList>
            <person name="Varghese N."/>
            <person name="Submissions S."/>
        </authorList>
    </citation>
    <scope>NUCLEOTIDE SEQUENCE [LARGE SCALE GENOMIC DNA]</scope>
    <source>
        <strain evidence="3">M1</strain>
    </source>
</reference>
<proteinExistence type="predicted"/>
<sequence>MFKNKTWRIPLVSIFTGIIISSVSSFTAYIMARNTNEWTISMGNYLFLTEMILAIVLFFITGLFFLRDMSKKDIMKSAVIVVVYSIVIICIEQILIHIGQYPSILIFSFVPVELYSVIHQLFLRFTGLPLWIGLIPSIFSPFLYVVFGKDQLET</sequence>
<keyword evidence="1" id="KW-0472">Membrane</keyword>
<feature type="transmembrane region" description="Helical" evidence="1">
    <location>
        <begin position="12"/>
        <end position="32"/>
    </location>
</feature>
<evidence type="ECO:0000313" key="2">
    <source>
        <dbReference type="EMBL" id="SKC61670.1"/>
    </source>
</evidence>
<dbReference type="RefSeq" id="WP_079490881.1">
    <property type="nucleotide sequence ID" value="NZ_FUZT01000004.1"/>
</dbReference>
<feature type="transmembrane region" description="Helical" evidence="1">
    <location>
        <begin position="130"/>
        <end position="147"/>
    </location>
</feature>
<keyword evidence="1" id="KW-0812">Transmembrane</keyword>